<dbReference type="OrthoDB" id="47476at2"/>
<evidence type="ECO:0000256" key="2">
    <source>
        <dbReference type="ARBA" id="ARBA00022980"/>
    </source>
</evidence>
<keyword evidence="3 5" id="KW-0687">Ribonucleoprotein</keyword>
<dbReference type="SUPFAM" id="SSF143034">
    <property type="entry name" value="L35p-like"/>
    <property type="match status" value="1"/>
</dbReference>
<proteinExistence type="inferred from homology"/>
<dbReference type="RefSeq" id="WP_091473739.1">
    <property type="nucleotide sequence ID" value="NZ_FOIT01000001.1"/>
</dbReference>
<organism evidence="7 8">
    <name type="scientific">Aliicoccus persicus</name>
    <dbReference type="NCBI Taxonomy" id="930138"/>
    <lineage>
        <taxon>Bacteria</taxon>
        <taxon>Bacillati</taxon>
        <taxon>Bacillota</taxon>
        <taxon>Bacilli</taxon>
        <taxon>Bacillales</taxon>
        <taxon>Staphylococcaceae</taxon>
        <taxon>Aliicoccus</taxon>
    </lineage>
</organism>
<dbReference type="Gene3D" id="4.10.410.60">
    <property type="match status" value="1"/>
</dbReference>
<dbReference type="InterPro" id="IPR021137">
    <property type="entry name" value="Ribosomal_bL35-like"/>
</dbReference>
<dbReference type="Proteomes" id="UP000243605">
    <property type="component" value="Unassembled WGS sequence"/>
</dbReference>
<dbReference type="PANTHER" id="PTHR33343:SF1">
    <property type="entry name" value="LARGE RIBOSOMAL SUBUNIT PROTEIN BL35M"/>
    <property type="match status" value="1"/>
</dbReference>
<reference evidence="7 8" key="1">
    <citation type="submission" date="2016-10" db="EMBL/GenBank/DDBJ databases">
        <authorList>
            <person name="Varghese N."/>
            <person name="Submissions S."/>
        </authorList>
    </citation>
    <scope>NUCLEOTIDE SEQUENCE [LARGE SCALE GENOMIC DNA]</scope>
    <source>
        <strain evidence="7 8">IBRC-M10081</strain>
    </source>
</reference>
<dbReference type="InterPro" id="IPR037229">
    <property type="entry name" value="Ribosomal_bL35_sf"/>
</dbReference>
<dbReference type="FunFam" id="4.10.410.60:FF:000001">
    <property type="entry name" value="50S ribosomal protein L35"/>
    <property type="match status" value="1"/>
</dbReference>
<dbReference type="AlphaFoldDB" id="A0A662Z3Y3"/>
<dbReference type="EMBL" id="FOIT01000001">
    <property type="protein sequence ID" value="SEV86650.1"/>
    <property type="molecule type" value="Genomic_DNA"/>
</dbReference>
<dbReference type="Pfam" id="PF01632">
    <property type="entry name" value="Ribosomal_L35p"/>
    <property type="match status" value="1"/>
</dbReference>
<dbReference type="InterPro" id="IPR001706">
    <property type="entry name" value="Ribosomal_bL35"/>
</dbReference>
<dbReference type="GO" id="GO:0022625">
    <property type="term" value="C:cytosolic large ribosomal subunit"/>
    <property type="evidence" value="ECO:0007669"/>
    <property type="project" value="TreeGrafter"/>
</dbReference>
<evidence type="ECO:0000256" key="5">
    <source>
        <dbReference type="HAMAP-Rule" id="MF_00514"/>
    </source>
</evidence>
<gene>
    <name evidence="5" type="primary">rpmI</name>
    <name evidence="7" type="ORF">SAMN05192557_0597</name>
</gene>
<dbReference type="GO" id="GO:0006412">
    <property type="term" value="P:translation"/>
    <property type="evidence" value="ECO:0007669"/>
    <property type="project" value="UniProtKB-UniRule"/>
</dbReference>
<comment type="similarity">
    <text evidence="1 5 6">Belongs to the bacterial ribosomal protein bL35 family.</text>
</comment>
<evidence type="ECO:0000256" key="3">
    <source>
        <dbReference type="ARBA" id="ARBA00023274"/>
    </source>
</evidence>
<name>A0A662Z3Y3_9STAP</name>
<evidence type="ECO:0000313" key="7">
    <source>
        <dbReference type="EMBL" id="SEV86650.1"/>
    </source>
</evidence>
<evidence type="ECO:0000256" key="6">
    <source>
        <dbReference type="RuleBase" id="RU000568"/>
    </source>
</evidence>
<keyword evidence="2 5" id="KW-0689">Ribosomal protein</keyword>
<evidence type="ECO:0000256" key="4">
    <source>
        <dbReference type="ARBA" id="ARBA00071664"/>
    </source>
</evidence>
<sequence>MPKMKTHKGYAKRVKRTATGKFKRHRAFTSHLFANKSTKQKRHLRKATLVAKGDARRLTQLLARAAK</sequence>
<keyword evidence="8" id="KW-1185">Reference proteome</keyword>
<evidence type="ECO:0000256" key="1">
    <source>
        <dbReference type="ARBA" id="ARBA00006598"/>
    </source>
</evidence>
<protein>
    <recommendedName>
        <fullName evidence="4 5">Large ribosomal subunit protein bL35</fullName>
    </recommendedName>
</protein>
<dbReference type="NCBIfam" id="TIGR00001">
    <property type="entry name" value="rpmI_bact"/>
    <property type="match status" value="1"/>
</dbReference>
<evidence type="ECO:0000313" key="8">
    <source>
        <dbReference type="Proteomes" id="UP000243605"/>
    </source>
</evidence>
<dbReference type="GO" id="GO:0003735">
    <property type="term" value="F:structural constituent of ribosome"/>
    <property type="evidence" value="ECO:0007669"/>
    <property type="project" value="InterPro"/>
</dbReference>
<dbReference type="HAMAP" id="MF_00514">
    <property type="entry name" value="Ribosomal_bL35"/>
    <property type="match status" value="1"/>
</dbReference>
<accession>A0A662Z3Y3</accession>
<dbReference type="PRINTS" id="PR00064">
    <property type="entry name" value="RIBOSOMALL35"/>
</dbReference>
<dbReference type="PANTHER" id="PTHR33343">
    <property type="entry name" value="54S RIBOSOMAL PROTEIN BL35M"/>
    <property type="match status" value="1"/>
</dbReference>